<feature type="compositionally biased region" description="Polar residues" evidence="1">
    <location>
        <begin position="1199"/>
        <end position="1228"/>
    </location>
</feature>
<feature type="compositionally biased region" description="Basic and acidic residues" evidence="1">
    <location>
        <begin position="1304"/>
        <end position="1316"/>
    </location>
</feature>
<feature type="compositionally biased region" description="Polar residues" evidence="1">
    <location>
        <begin position="1279"/>
        <end position="1299"/>
    </location>
</feature>
<organism evidence="4 5">
    <name type="scientific">Moniliophthora roreri</name>
    <name type="common">Frosty pod rot fungus</name>
    <name type="synonym">Monilia roreri</name>
    <dbReference type="NCBI Taxonomy" id="221103"/>
    <lineage>
        <taxon>Eukaryota</taxon>
        <taxon>Fungi</taxon>
        <taxon>Dikarya</taxon>
        <taxon>Basidiomycota</taxon>
        <taxon>Agaricomycotina</taxon>
        <taxon>Agaricomycetes</taxon>
        <taxon>Agaricomycetidae</taxon>
        <taxon>Agaricales</taxon>
        <taxon>Marasmiineae</taxon>
        <taxon>Marasmiaceae</taxon>
        <taxon>Moniliophthora</taxon>
    </lineage>
</organism>
<dbReference type="EMBL" id="LATX01002399">
    <property type="protein sequence ID" value="KTB30089.1"/>
    <property type="molecule type" value="Genomic_DNA"/>
</dbReference>
<feature type="region of interest" description="Disordered" evidence="1">
    <location>
        <begin position="1199"/>
        <end position="1316"/>
    </location>
</feature>
<keyword evidence="2" id="KW-1133">Transmembrane helix</keyword>
<dbReference type="Proteomes" id="UP000054988">
    <property type="component" value="Unassembled WGS sequence"/>
</dbReference>
<comment type="caution">
    <text evidence="4">The sequence shown here is derived from an EMBL/GenBank/DDBJ whole genome shotgun (WGS) entry which is preliminary data.</text>
</comment>
<evidence type="ECO:0000256" key="1">
    <source>
        <dbReference type="SAM" id="MobiDB-lite"/>
    </source>
</evidence>
<dbReference type="eggNOG" id="ENOG502T02C">
    <property type="taxonomic scope" value="Eukaryota"/>
</dbReference>
<dbReference type="InterPro" id="IPR045338">
    <property type="entry name" value="DUF6535"/>
</dbReference>
<reference evidence="4 5" key="1">
    <citation type="submission" date="2015-12" db="EMBL/GenBank/DDBJ databases">
        <title>Draft genome sequence of Moniliophthora roreri, the causal agent of frosty pod rot of cacao.</title>
        <authorList>
            <person name="Aime M.C."/>
            <person name="Diaz-Valderrama J.R."/>
            <person name="Kijpornyongpan T."/>
            <person name="Phillips-Mora W."/>
        </authorList>
    </citation>
    <scope>NUCLEOTIDE SEQUENCE [LARGE SCALE GENOMIC DNA]</scope>
    <source>
        <strain evidence="4 5">MCA 2952</strain>
    </source>
</reference>
<evidence type="ECO:0000259" key="3">
    <source>
        <dbReference type="Pfam" id="PF20153"/>
    </source>
</evidence>
<feature type="transmembrane region" description="Helical" evidence="2">
    <location>
        <begin position="1401"/>
        <end position="1423"/>
    </location>
</feature>
<protein>
    <recommendedName>
        <fullName evidence="3">DUF6535 domain-containing protein</fullName>
    </recommendedName>
</protein>
<sequence>MARAHFCYRVTADLLVDYHLSAPTVLGFTEAGFKSLVGRLDSGFLEVSGQHAEHPPPPYRTTDNRQVFFIRSSHSGYGSVPGRAPSNAVAYASTSANVNARTPLILPKRSRSPSISMTYAYLLCGAMVVVFLICGIVAWACWDYGDSPQWIDVTPSPNCSSIGTREYTGVLSLMPEGYHPYTACSSIPVQIHHRTIMSPISCWSEPFQYEEQTVDNEGNPLMRNVTRTRTKARWLVDFNEPDCTPHWDSGQPSPDSSCYEYGSRIYSAFMTVPSGLDALETCRDTSAIIHGNILHADRCLEEFNSHGEPVVRAQFFITESRSCRTVTSTVRPDDQCYCTPRWDAVAPRQPNPFPDQYCHKYGVRGYSAFMTVSRIPSGLDALAVCRRTPAIIHGRFLPEPNQCSEEVSSHGEPVLRARFFVDDPSCRAVWSDITPDRQCLRYGVKRYSAFLEQVPIGFDGMELCQEESQTILGRRRKPDSCEKVALQDGSEKIIGRWMVDYNVPECHTSLTDIKELDCSENAKRRLEAQVVDIGESEDWYLMCTTTPLNWHGKTYLPTQCESRTSWEKLLSAVMKYDDDMVKNWKEDIDTLLVFAGLFSAVITAFVIESYQWLSEDPADATVTLLTQISMQLNASQAQTMFPERPQYEPDASSVRINCFWFLSLLFSLTSALFGLLCKQWLREQQRDPPTQTPAEALALRQMRRDSFEKWGLSPFLLVLPILLEVALLFFFVGILDLLWARHPIPFVLCFASVMLSAGLYFATTFLPTLALLWKSDPLSYHFICPYKSPQAWAVYQLLFKALRALEKIPSIESYIWTLPGRLMIHIFHPALDWSSFDLRVIRQSGFPLPDSFTFNLYELRALQWAFTIFQDSPSMLPHLRNVLRTIPPSMAISAVFENEKLPMWGDIQKSDVELWFHDRRAFIESLGSYTLKMPWPTLRRPTLLHSEGIRFLYYQQQWQAFASSSIMDLDMIHHFIHSIESHHTDLQKLAGLQFIIPFTIVEKLWTHDDPDIQEQSSQLLCFYEEAFSVHPGYNEERHDDERLAFISALIKHLNHTNFTSYVVTSPRGQEFIHLVIERITEIGHWPADYFSPIPGFSEEPAAQATDASIPATHINHDHYSQVEDENGVPQSDHEMDDDGQGDVLGSVERVMLIVEQNLSSVLARQMLLPLSPATPAQSIQEEQNESPLWAAQIPLLPSPVQSQNGRSPLSAAQISLPSSPAQSQNDGSPSLAAQIPSLPSSPAQSQKGSGSLVSAAQVSRSPPPSSVQSQNSGSLSPARSIQEQPTPNHTTPGVTSQPVNAGGKVEERKRPTLEQSWEKMLTEVSKYNDGMVKAWKEDIDTLLGGLFSTVITSFVIESYQWLSEDPTDTTVTLLTQISIQLNASQITLPECPQFEPDASSIHINCFWFLSLILSLISILFSLLCKQWLQEHQWDPPTRTPGEALALHQLCQDSLKEWGILTFLLVLPILLEVALLLFFAGFLDLLWHQHWILFMLCFIVVMLSTGLYFVTTFLPALSLPREKWLDINGCSFNKLSYQFICPYKSLQA</sequence>
<feature type="transmembrane region" description="Helical" evidence="2">
    <location>
        <begin position="1490"/>
        <end position="1513"/>
    </location>
</feature>
<dbReference type="Pfam" id="PF20153">
    <property type="entry name" value="DUF6535"/>
    <property type="match status" value="2"/>
</dbReference>
<feature type="transmembrane region" description="Helical" evidence="2">
    <location>
        <begin position="744"/>
        <end position="773"/>
    </location>
</feature>
<keyword evidence="2" id="KW-0812">Transmembrane</keyword>
<evidence type="ECO:0000313" key="4">
    <source>
        <dbReference type="EMBL" id="KTB30089.1"/>
    </source>
</evidence>
<accession>A0A0W0F164</accession>
<proteinExistence type="predicted"/>
<feature type="compositionally biased region" description="Low complexity" evidence="1">
    <location>
        <begin position="1253"/>
        <end position="1277"/>
    </location>
</feature>
<feature type="domain" description="DUF6535" evidence="3">
    <location>
        <begin position="1317"/>
        <end position="1487"/>
    </location>
</feature>
<name>A0A0W0F164_MONRR</name>
<feature type="transmembrane region" description="Helical" evidence="2">
    <location>
        <begin position="1457"/>
        <end position="1478"/>
    </location>
</feature>
<feature type="transmembrane region" description="Helical" evidence="2">
    <location>
        <begin position="710"/>
        <end position="732"/>
    </location>
</feature>
<feature type="domain" description="DUF6535" evidence="3">
    <location>
        <begin position="566"/>
        <end position="740"/>
    </location>
</feature>
<keyword evidence="2" id="KW-0472">Membrane</keyword>
<feature type="transmembrane region" description="Helical" evidence="2">
    <location>
        <begin position="119"/>
        <end position="142"/>
    </location>
</feature>
<evidence type="ECO:0000313" key="5">
    <source>
        <dbReference type="Proteomes" id="UP000054988"/>
    </source>
</evidence>
<gene>
    <name evidence="4" type="ORF">WG66_17381</name>
</gene>
<feature type="region of interest" description="Disordered" evidence="1">
    <location>
        <begin position="1121"/>
        <end position="1142"/>
    </location>
</feature>
<feature type="compositionally biased region" description="Polar residues" evidence="1">
    <location>
        <begin position="1237"/>
        <end position="1252"/>
    </location>
</feature>
<evidence type="ECO:0000256" key="2">
    <source>
        <dbReference type="SAM" id="Phobius"/>
    </source>
</evidence>